<dbReference type="OrthoDB" id="9805017at2"/>
<dbReference type="SUPFAM" id="SSF63829">
    <property type="entry name" value="Calcium-dependent phosphotriesterase"/>
    <property type="match status" value="1"/>
</dbReference>
<dbReference type="EMBL" id="RBIL01000002">
    <property type="protein sequence ID" value="RKQ88151.1"/>
    <property type="molecule type" value="Genomic_DNA"/>
</dbReference>
<dbReference type="InterPro" id="IPR013431">
    <property type="entry name" value="Delta_60_rpt"/>
</dbReference>
<organism evidence="2 3">
    <name type="scientific">Solirubrobacter pauli</name>
    <dbReference type="NCBI Taxonomy" id="166793"/>
    <lineage>
        <taxon>Bacteria</taxon>
        <taxon>Bacillati</taxon>
        <taxon>Actinomycetota</taxon>
        <taxon>Thermoleophilia</taxon>
        <taxon>Solirubrobacterales</taxon>
        <taxon>Solirubrobacteraceae</taxon>
        <taxon>Solirubrobacter</taxon>
    </lineage>
</organism>
<dbReference type="RefSeq" id="WP_121257414.1">
    <property type="nucleotide sequence ID" value="NZ_RBIL01000002.1"/>
</dbReference>
<dbReference type="Gene3D" id="2.80.10.50">
    <property type="match status" value="1"/>
</dbReference>
<feature type="signal peptide" evidence="1">
    <location>
        <begin position="1"/>
        <end position="22"/>
    </location>
</feature>
<evidence type="ECO:0000256" key="1">
    <source>
        <dbReference type="SAM" id="SignalP"/>
    </source>
</evidence>
<keyword evidence="1" id="KW-0732">Signal</keyword>
<sequence>MKGIALLATAGLMLVVAPAAHARPGDLDKTFAKTGRFAWNPYGTGGSVAGLTLPDGLRPLLSVSASRNGTYAPSWVRLTSLGRIAEQTPIPRPATGAPALQGDYVVMRLSNQQFTVGKRGGQSVTVTVPAGLYAHNLRVDKAGRAIVVGSRDRGDGTGYEHWAMRFLASGAVDASYGTGGRVVLPDVPNGVLVTPDSRLFTTNGERVTALDAAGRPAAGFVSATFKHGYTLAAGPGETLLVAGTNNGVGYIVRLRSSGRLDTRFGTRGRTSAASVYGRVDPDLIIRDRRGRLLLAGSHYEDNGRFKAAVVRLQARGKVDRTFADRGRKLFGLGWIPGERIVGWTVSHVAIDQRDRILVAGTAYNDDVAIREDFGEPYPAIARLKG</sequence>
<proteinExistence type="predicted"/>
<dbReference type="Pfam" id="PF17164">
    <property type="entry name" value="DUF5122"/>
    <property type="match status" value="1"/>
</dbReference>
<protein>
    <submittedName>
        <fullName evidence="2">Putative delta-60 repeat protein</fullName>
    </submittedName>
</protein>
<accession>A0A660L2C9</accession>
<dbReference type="Proteomes" id="UP000278962">
    <property type="component" value="Unassembled WGS sequence"/>
</dbReference>
<reference evidence="2 3" key="1">
    <citation type="submission" date="2018-10" db="EMBL/GenBank/DDBJ databases">
        <title>Genomic Encyclopedia of Archaeal and Bacterial Type Strains, Phase II (KMG-II): from individual species to whole genera.</title>
        <authorList>
            <person name="Goeker M."/>
        </authorList>
    </citation>
    <scope>NUCLEOTIDE SEQUENCE [LARGE SCALE GENOMIC DNA]</scope>
    <source>
        <strain evidence="2 3">DSM 14954</strain>
    </source>
</reference>
<gene>
    <name evidence="2" type="ORF">C8N24_6192</name>
</gene>
<evidence type="ECO:0000313" key="3">
    <source>
        <dbReference type="Proteomes" id="UP000278962"/>
    </source>
</evidence>
<evidence type="ECO:0000313" key="2">
    <source>
        <dbReference type="EMBL" id="RKQ88151.1"/>
    </source>
</evidence>
<comment type="caution">
    <text evidence="2">The sequence shown here is derived from an EMBL/GenBank/DDBJ whole genome shotgun (WGS) entry which is preliminary data.</text>
</comment>
<dbReference type="AlphaFoldDB" id="A0A660L2C9"/>
<keyword evidence="3" id="KW-1185">Reference proteome</keyword>
<name>A0A660L2C9_9ACTN</name>
<feature type="chain" id="PRO_5024877804" evidence="1">
    <location>
        <begin position="23"/>
        <end position="385"/>
    </location>
</feature>